<feature type="region of interest" description="Disordered" evidence="2">
    <location>
        <begin position="432"/>
        <end position="459"/>
    </location>
</feature>
<keyword evidence="5" id="KW-1185">Reference proteome</keyword>
<dbReference type="InterPro" id="IPR018490">
    <property type="entry name" value="cNMP-bd_dom_sf"/>
</dbReference>
<dbReference type="RefSeq" id="XP_001012897.2">
    <property type="nucleotide sequence ID" value="XM_001012897.3"/>
</dbReference>
<feature type="compositionally biased region" description="Polar residues" evidence="2">
    <location>
        <begin position="1251"/>
        <end position="1285"/>
    </location>
</feature>
<dbReference type="InterPro" id="IPR014710">
    <property type="entry name" value="RmlC-like_jellyroll"/>
</dbReference>
<dbReference type="Gene3D" id="2.60.120.10">
    <property type="entry name" value="Jelly Rolls"/>
    <property type="match status" value="2"/>
</dbReference>
<dbReference type="KEGG" id="tet:TTHERM_00319960"/>
<protein>
    <submittedName>
        <fullName evidence="4">Cyclic nucleotide-binding domain protein</fullName>
    </submittedName>
</protein>
<organism evidence="4 5">
    <name type="scientific">Tetrahymena thermophila (strain SB210)</name>
    <dbReference type="NCBI Taxonomy" id="312017"/>
    <lineage>
        <taxon>Eukaryota</taxon>
        <taxon>Sar</taxon>
        <taxon>Alveolata</taxon>
        <taxon>Ciliophora</taxon>
        <taxon>Intramacronucleata</taxon>
        <taxon>Oligohymenophorea</taxon>
        <taxon>Hymenostomatida</taxon>
        <taxon>Tetrahymenina</taxon>
        <taxon>Tetrahymenidae</taxon>
        <taxon>Tetrahymena</taxon>
    </lineage>
</organism>
<dbReference type="GeneID" id="7825072"/>
<evidence type="ECO:0000313" key="4">
    <source>
        <dbReference type="EMBL" id="EAR92652.2"/>
    </source>
</evidence>
<dbReference type="Pfam" id="PF00027">
    <property type="entry name" value="cNMP_binding"/>
    <property type="match status" value="1"/>
</dbReference>
<evidence type="ECO:0000313" key="5">
    <source>
        <dbReference type="Proteomes" id="UP000009168"/>
    </source>
</evidence>
<feature type="compositionally biased region" description="Polar residues" evidence="2">
    <location>
        <begin position="445"/>
        <end position="454"/>
    </location>
</feature>
<dbReference type="EMBL" id="GG662743">
    <property type="protein sequence ID" value="EAR92652.2"/>
    <property type="molecule type" value="Genomic_DNA"/>
</dbReference>
<feature type="region of interest" description="Disordered" evidence="2">
    <location>
        <begin position="1409"/>
        <end position="1428"/>
    </location>
</feature>
<dbReference type="InterPro" id="IPR000595">
    <property type="entry name" value="cNMP-bd_dom"/>
</dbReference>
<feature type="compositionally biased region" description="Basic and acidic residues" evidence="2">
    <location>
        <begin position="1415"/>
        <end position="1425"/>
    </location>
</feature>
<feature type="compositionally biased region" description="Basic and acidic residues" evidence="2">
    <location>
        <begin position="432"/>
        <end position="442"/>
    </location>
</feature>
<evidence type="ECO:0000256" key="2">
    <source>
        <dbReference type="SAM" id="MobiDB-lite"/>
    </source>
</evidence>
<dbReference type="InParanoid" id="Q237T9"/>
<feature type="domain" description="Cyclic nucleotide-binding" evidence="3">
    <location>
        <begin position="217"/>
        <end position="318"/>
    </location>
</feature>
<reference evidence="5" key="1">
    <citation type="journal article" date="2006" name="PLoS Biol.">
        <title>Macronuclear genome sequence of the ciliate Tetrahymena thermophila, a model eukaryote.</title>
        <authorList>
            <person name="Eisen J.A."/>
            <person name="Coyne R.S."/>
            <person name="Wu M."/>
            <person name="Wu D."/>
            <person name="Thiagarajan M."/>
            <person name="Wortman J.R."/>
            <person name="Badger J.H."/>
            <person name="Ren Q."/>
            <person name="Amedeo P."/>
            <person name="Jones K.M."/>
            <person name="Tallon L.J."/>
            <person name="Delcher A.L."/>
            <person name="Salzberg S.L."/>
            <person name="Silva J.C."/>
            <person name="Haas B.J."/>
            <person name="Majoros W.H."/>
            <person name="Farzad M."/>
            <person name="Carlton J.M."/>
            <person name="Smith R.K. Jr."/>
            <person name="Garg J."/>
            <person name="Pearlman R.E."/>
            <person name="Karrer K.M."/>
            <person name="Sun L."/>
            <person name="Manning G."/>
            <person name="Elde N.C."/>
            <person name="Turkewitz A.P."/>
            <person name="Asai D.J."/>
            <person name="Wilkes D.E."/>
            <person name="Wang Y."/>
            <person name="Cai H."/>
            <person name="Collins K."/>
            <person name="Stewart B.A."/>
            <person name="Lee S.R."/>
            <person name="Wilamowska K."/>
            <person name="Weinberg Z."/>
            <person name="Ruzzo W.L."/>
            <person name="Wloga D."/>
            <person name="Gaertig J."/>
            <person name="Frankel J."/>
            <person name="Tsao C.-C."/>
            <person name="Gorovsky M.A."/>
            <person name="Keeling P.J."/>
            <person name="Waller R.F."/>
            <person name="Patron N.J."/>
            <person name="Cherry J.M."/>
            <person name="Stover N.A."/>
            <person name="Krieger C.J."/>
            <person name="del Toro C."/>
            <person name="Ryder H.F."/>
            <person name="Williamson S.C."/>
            <person name="Barbeau R.A."/>
            <person name="Hamilton E.P."/>
            <person name="Orias E."/>
        </authorList>
    </citation>
    <scope>NUCLEOTIDE SEQUENCE [LARGE SCALE GENOMIC DNA]</scope>
    <source>
        <strain evidence="5">SB210</strain>
    </source>
</reference>
<keyword evidence="1" id="KW-0175">Coiled coil</keyword>
<accession>Q237T9</accession>
<dbReference type="eggNOG" id="KOG2127">
    <property type="taxonomic scope" value="Eukaryota"/>
</dbReference>
<name>Q237T9_TETTS</name>
<dbReference type="PROSITE" id="PS50042">
    <property type="entry name" value="CNMP_BINDING_3"/>
    <property type="match status" value="1"/>
</dbReference>
<gene>
    <name evidence="4" type="ORF">TTHERM_00319960</name>
</gene>
<feature type="coiled-coil region" evidence="1">
    <location>
        <begin position="1107"/>
        <end position="1134"/>
    </location>
</feature>
<dbReference type="Proteomes" id="UP000009168">
    <property type="component" value="Unassembled WGS sequence"/>
</dbReference>
<dbReference type="SUPFAM" id="SSF51206">
    <property type="entry name" value="cAMP-binding domain-like"/>
    <property type="match status" value="2"/>
</dbReference>
<proteinExistence type="predicted"/>
<sequence>MEEKLRLFIADHPFFKDISQSERLISEIVKNSKIKKMEQYRILINHNEPLYYIYFILSGQISIFVKKQKVELDYEKQLRVHFEETKNKYDYAQQFESENKVLLKKAEIKLKNAFKLVDRNEKQYNDPIYVRSFPNFEEEYLTNINIFPLKRVLTLNTGQMVGEIQTENGLVSAQEHISNITAVSQTKVVVAQIPIDYINTLALPNKFNIISSAFQNNFGNIFQNDLRLICQFFEKHIFKKGKLVFTSKENTEKIYVVGGGEVELCMQSGNQFKRLTLLLQNDMFGYENFIYERSYQAVSCSDDTFLYSIEKQLFFELIENKVFFSQISAKGDEKINRLFYVLMSKSYQKEDIISKIEKNQEVEKDKKLSLTSTDPAKLKLSIQLNSGKKKYQNLQVSKFEFQEGNFSNDVNKQIIIQGQVNTQPVQEKKAFQIQSDKKESRSPVRLNNSKSPQRLKQDQNDIYLESEISDQIANDQQTINSDNQPSRVVSNGDKYKKYKFGFGIQKKKENLTLPSISCNQHSVEDKKRRDPTPNTIALEENAKFSNEKIKEAQMALDEILLLNQKGSLSVTSFESKDTQLIIQKALETHKKISNEFVKPVANSLKNNSSFLQDLSQQENFKEIQEKVKQAMLRKKKSPSPQRVKNKDSINYIIQSRLRKIKQRHHSIENVNSNKLILTNSKTKQSVLPLDIQFQMERSKYQEQPAPVEDSSNRRAKTEISLNITEQMRAITPLLTNKYTEQNLLDLEINFQNETLKNMQQKQIKDQKIQNTQLQSDNLSQDIEQNQYDSQLGSYNLIKMGKKRNQLKYLTSKKQDSDLLRQSSELRNIDQCGISLLSKSQTNEQKQLKTEQNIPREKQKEVQNNNQANMNLSHQKQMQNQQIFIINGESKLIKDKMSTQPISVYNNKKIHQTLEFHRSANTKGQTIQTLETKKYSETLTPNPPSTYCNTIDQLILFEQRSTSQVLNHQTTMPLMDKMNYPNNQLSSNQKNRSLTIEEAENKSRNRLNVTEVLDIKSNHSFLSKRVKTSVSPSNNFTKENMKTEQSLLDQSSIIYEDHPVIHQTKKKLSKLPEILKHKAYIQKKLKRQYIRSNEVQHRFQVADFNKHLQIYQDNYNQEERVMRQKSANLRKIEKTRNNSLSMAQSNTEKNIFSLSQPPQERSQINQQNNQQVKQIKVNPGQIEIKMVTIDHQQDQERQNAQFKQYSERKQSFNKLRNKSKNNLVSFNTINDQEFNEQLYNTLYIKKIICNSPKSKNSQDSQMNSKQAQQTQKTIFQTPKKSQQQSQREIETNALNNISSNSNIQAESNKDTLISPNQMNKSQSQCSFAYGSPIKHSASQPNQDQNKLIILNKNNNLAATSFYTQSKSSIGENSSIQNNEKINSFNQVKHQEINQTTENNQLRQSSIKFGYNQKTKQSSEQETKDFSHLNTLKQLEMQRLTETHFSFQD</sequence>
<dbReference type="CDD" id="cd00038">
    <property type="entry name" value="CAP_ED"/>
    <property type="match status" value="1"/>
</dbReference>
<dbReference type="HOGENOM" id="CLU_228693_0_0_1"/>
<evidence type="ECO:0000259" key="3">
    <source>
        <dbReference type="PROSITE" id="PS50042"/>
    </source>
</evidence>
<evidence type="ECO:0000256" key="1">
    <source>
        <dbReference type="SAM" id="Coils"/>
    </source>
</evidence>
<feature type="region of interest" description="Disordered" evidence="2">
    <location>
        <begin position="1251"/>
        <end position="1286"/>
    </location>
</feature>